<gene>
    <name evidence="2" type="ORF">KD146_13095</name>
</gene>
<dbReference type="RefSeq" id="WP_212659280.1">
    <property type="nucleotide sequence ID" value="NZ_JAGXTP010000002.1"/>
</dbReference>
<dbReference type="AlphaFoldDB" id="A0A942E7T1"/>
<dbReference type="PROSITE" id="PS50851">
    <property type="entry name" value="CHEW"/>
    <property type="match status" value="1"/>
</dbReference>
<evidence type="ECO:0000313" key="2">
    <source>
        <dbReference type="EMBL" id="MBS3849635.1"/>
    </source>
</evidence>
<dbReference type="InterPro" id="IPR036061">
    <property type="entry name" value="CheW-like_dom_sf"/>
</dbReference>
<accession>A0A942E7T1</accession>
<organism evidence="2 3">
    <name type="scientific">Devosia litorisediminis</name>
    <dbReference type="NCBI Taxonomy" id="2829817"/>
    <lineage>
        <taxon>Bacteria</taxon>
        <taxon>Pseudomonadati</taxon>
        <taxon>Pseudomonadota</taxon>
        <taxon>Alphaproteobacteria</taxon>
        <taxon>Hyphomicrobiales</taxon>
        <taxon>Devosiaceae</taxon>
        <taxon>Devosia</taxon>
    </lineage>
</organism>
<dbReference type="GO" id="GO:0006935">
    <property type="term" value="P:chemotaxis"/>
    <property type="evidence" value="ECO:0007669"/>
    <property type="project" value="InterPro"/>
</dbReference>
<protein>
    <submittedName>
        <fullName evidence="2">Purine-binding chemotaxis protein CheW</fullName>
    </submittedName>
</protein>
<dbReference type="InterPro" id="IPR039315">
    <property type="entry name" value="CheW"/>
</dbReference>
<evidence type="ECO:0000259" key="1">
    <source>
        <dbReference type="PROSITE" id="PS50851"/>
    </source>
</evidence>
<name>A0A942E7T1_9HYPH</name>
<sequence>MSTAMEFEVAEGGQDSVLAGPANQFVTFSAGDKGYGVDIMAVREIRSWSPTTELPDGSYSACGVLDIRGTVVEVHDLSAMLGGQRLQPEPGHVVLVVSLGETNVGILVDSVSDIIFAKDDEFRAAPNSGGDPDSAKVSRLVRQEDRLIAILNLQALFPYASMH</sequence>
<dbReference type="SUPFAM" id="SSF50341">
    <property type="entry name" value="CheW-like"/>
    <property type="match status" value="1"/>
</dbReference>
<reference evidence="2" key="1">
    <citation type="submission" date="2021-04" db="EMBL/GenBank/DDBJ databases">
        <title>Devosia litorisediminis sp. nov., isolated from a sand dune.</title>
        <authorList>
            <person name="Park S."/>
            <person name="Yoon J.-H."/>
        </authorList>
    </citation>
    <scope>NUCLEOTIDE SEQUENCE</scope>
    <source>
        <strain evidence="2">BSSL-BM10</strain>
    </source>
</reference>
<dbReference type="InterPro" id="IPR002545">
    <property type="entry name" value="CheW-lke_dom"/>
</dbReference>
<dbReference type="Gene3D" id="2.30.30.40">
    <property type="entry name" value="SH3 Domains"/>
    <property type="match status" value="1"/>
</dbReference>
<feature type="domain" description="CheW-like" evidence="1">
    <location>
        <begin position="22"/>
        <end position="162"/>
    </location>
</feature>
<dbReference type="PANTHER" id="PTHR22617:SF23">
    <property type="entry name" value="CHEMOTAXIS PROTEIN CHEW"/>
    <property type="match status" value="1"/>
</dbReference>
<dbReference type="GO" id="GO:0005829">
    <property type="term" value="C:cytosol"/>
    <property type="evidence" value="ECO:0007669"/>
    <property type="project" value="TreeGrafter"/>
</dbReference>
<dbReference type="Gene3D" id="2.40.50.180">
    <property type="entry name" value="CheA-289, Domain 4"/>
    <property type="match status" value="1"/>
</dbReference>
<proteinExistence type="predicted"/>
<dbReference type="Proteomes" id="UP000678281">
    <property type="component" value="Unassembled WGS sequence"/>
</dbReference>
<evidence type="ECO:0000313" key="3">
    <source>
        <dbReference type="Proteomes" id="UP000678281"/>
    </source>
</evidence>
<dbReference type="Pfam" id="PF01584">
    <property type="entry name" value="CheW"/>
    <property type="match status" value="1"/>
</dbReference>
<dbReference type="GO" id="GO:0007165">
    <property type="term" value="P:signal transduction"/>
    <property type="evidence" value="ECO:0007669"/>
    <property type="project" value="InterPro"/>
</dbReference>
<dbReference type="SMART" id="SM00260">
    <property type="entry name" value="CheW"/>
    <property type="match status" value="1"/>
</dbReference>
<comment type="caution">
    <text evidence="2">The sequence shown here is derived from an EMBL/GenBank/DDBJ whole genome shotgun (WGS) entry which is preliminary data.</text>
</comment>
<keyword evidence="3" id="KW-1185">Reference proteome</keyword>
<dbReference type="PANTHER" id="PTHR22617">
    <property type="entry name" value="CHEMOTAXIS SENSOR HISTIDINE KINASE-RELATED"/>
    <property type="match status" value="1"/>
</dbReference>
<dbReference type="EMBL" id="JAGXTP010000002">
    <property type="protein sequence ID" value="MBS3849635.1"/>
    <property type="molecule type" value="Genomic_DNA"/>
</dbReference>